<dbReference type="AlphaFoldDB" id="A0A8H3E0F6"/>
<proteinExistence type="predicted"/>
<comment type="caution">
    <text evidence="2">The sequence shown here is derived from an EMBL/GenBank/DDBJ whole genome shotgun (WGS) entry which is preliminary data.</text>
</comment>
<protein>
    <recommendedName>
        <fullName evidence="1">F-box domain-containing protein</fullName>
    </recommendedName>
</protein>
<accession>A0A8H3E0F6</accession>
<name>A0A8H3E0F6_9AGAM</name>
<dbReference type="PROSITE" id="PS50181">
    <property type="entry name" value="FBOX"/>
    <property type="match status" value="1"/>
</dbReference>
<reference evidence="2" key="1">
    <citation type="submission" date="2021-01" db="EMBL/GenBank/DDBJ databases">
        <authorList>
            <person name="Kaushik A."/>
        </authorList>
    </citation>
    <scope>NUCLEOTIDE SEQUENCE</scope>
    <source>
        <strain evidence="2">AG5</strain>
    </source>
</reference>
<feature type="domain" description="F-box" evidence="1">
    <location>
        <begin position="39"/>
        <end position="88"/>
    </location>
</feature>
<evidence type="ECO:0000259" key="1">
    <source>
        <dbReference type="PROSITE" id="PS50181"/>
    </source>
</evidence>
<dbReference type="Proteomes" id="UP000663827">
    <property type="component" value="Unassembled WGS sequence"/>
</dbReference>
<dbReference type="EMBL" id="CAJNJQ010002290">
    <property type="protein sequence ID" value="CAE7171393.1"/>
    <property type="molecule type" value="Genomic_DNA"/>
</dbReference>
<gene>
    <name evidence="2" type="ORF">RDB_LOCUS106693</name>
</gene>
<dbReference type="InterPro" id="IPR001810">
    <property type="entry name" value="F-box_dom"/>
</dbReference>
<evidence type="ECO:0000313" key="3">
    <source>
        <dbReference type="Proteomes" id="UP000663827"/>
    </source>
</evidence>
<evidence type="ECO:0000313" key="2">
    <source>
        <dbReference type="EMBL" id="CAE7171393.1"/>
    </source>
</evidence>
<organism evidence="2 3">
    <name type="scientific">Rhizoctonia solani</name>
    <dbReference type="NCBI Taxonomy" id="456999"/>
    <lineage>
        <taxon>Eukaryota</taxon>
        <taxon>Fungi</taxon>
        <taxon>Dikarya</taxon>
        <taxon>Basidiomycota</taxon>
        <taxon>Agaricomycotina</taxon>
        <taxon>Agaricomycetes</taxon>
        <taxon>Cantharellales</taxon>
        <taxon>Ceratobasidiaceae</taxon>
        <taxon>Rhizoctonia</taxon>
    </lineage>
</organism>
<sequence>MEYQPELAVQSYSRCPCDAMNATTTSPCNESVHGKQGWLTGLVNMPIDIIAEIISHLLPIEVIYLSRLNKLFRNMLMHRSSIYIWHRSMKNVSGLLPCPPDMSEPSYLVLVFLKECTKCGNFARAKVDVELRARLCGACRNEHLIPIEEVPDSIRSRVRCSTHIIVPEHELLFDRYALRDEALRMEAEHNEMTRPGHETAQVFWILEGLNKTRLRQTGDALLTKFLHRLDDEREKEIKGIFELRRSEIKYRLKKMGRAEEDIPSDFGSEYYYEWNTLVNQPESLTDQTWADLQPNLIPILDGSRAERLAKERKERGLGRQERLERFLIGIRDKLDFPLTVQVRESGIFPDSTSAYPQMSNHNVFPSLGHTLAMPLVKELYQTDSTPEEMQAKLEKHREAIETLIIEWKSKVQGHFINQAAAHGTMLHPTLTSYDGSPEPFIALPDDTKRLLRADSTFHCPFSRTSPRLPRAYTNLITFGGLSYRLLTHELAPKSLNLDNISWYPEAHEVAKALLTSMGKPDVSFMEIRGFPLENIYMCGRCHDATPYTWQEMVQHYVGQKQICSKVRADLEGVPEAGIVHNDIHDPAFNTDLPMIKYYVESTRASGTDASPHELRQREFYKKLSHAREVIERTSLLVDA</sequence>